<dbReference type="Pfam" id="PF01738">
    <property type="entry name" value="DLH"/>
    <property type="match status" value="1"/>
</dbReference>
<evidence type="ECO:0000259" key="1">
    <source>
        <dbReference type="Pfam" id="PF01738"/>
    </source>
</evidence>
<dbReference type="AlphaFoldDB" id="A0A239EMQ2"/>
<reference evidence="2 3" key="1">
    <citation type="submission" date="2017-06" db="EMBL/GenBank/DDBJ databases">
        <authorList>
            <person name="Kim H.J."/>
            <person name="Triplett B.A."/>
        </authorList>
    </citation>
    <scope>NUCLEOTIDE SEQUENCE [LARGE SCALE GENOMIC DNA]</scope>
    <source>
        <strain evidence="2 3">DSM 18704</strain>
    </source>
</reference>
<proteinExistence type="predicted"/>
<feature type="domain" description="Dienelactone hydrolase" evidence="1">
    <location>
        <begin position="17"/>
        <end position="198"/>
    </location>
</feature>
<sequence>MQTFTSGNTAIRLRQSEPASATPRPAILLLHGAGGNVDQWFDRLAPPLAAAGIALYAPHYFDRTATAFADTATILDGEHVPLWLETVRDTLTYISERPAADPSRIALLGISLGAFISLALGTEAAQPIKAIVELSGGLVSPWDARVTPNFPPTLILHGEADKVVPVAEAHKVDRILTEHQVPHQTQLFAAEDHWFSTAAQIRIVTLVSDFLAAYL</sequence>
<dbReference type="Gene3D" id="3.40.50.1820">
    <property type="entry name" value="alpha/beta hydrolase"/>
    <property type="match status" value="1"/>
</dbReference>
<dbReference type="EMBL" id="FZOU01000001">
    <property type="protein sequence ID" value="SNS45946.1"/>
    <property type="molecule type" value="Genomic_DNA"/>
</dbReference>
<dbReference type="GO" id="GO:0016787">
    <property type="term" value="F:hydrolase activity"/>
    <property type="evidence" value="ECO:0007669"/>
    <property type="project" value="UniProtKB-KW"/>
</dbReference>
<dbReference type="RefSeq" id="WP_089407302.1">
    <property type="nucleotide sequence ID" value="NZ_FZOU01000001.1"/>
</dbReference>
<protein>
    <submittedName>
        <fullName evidence="2">Dienelactone hydrolase</fullName>
    </submittedName>
</protein>
<dbReference type="InterPro" id="IPR029058">
    <property type="entry name" value="AB_hydrolase_fold"/>
</dbReference>
<dbReference type="InterPro" id="IPR050261">
    <property type="entry name" value="FrsA_esterase"/>
</dbReference>
<dbReference type="PANTHER" id="PTHR22946">
    <property type="entry name" value="DIENELACTONE HYDROLASE DOMAIN-CONTAINING PROTEIN-RELATED"/>
    <property type="match status" value="1"/>
</dbReference>
<name>A0A239EMQ2_9BACT</name>
<evidence type="ECO:0000313" key="2">
    <source>
        <dbReference type="EMBL" id="SNS45946.1"/>
    </source>
</evidence>
<accession>A0A239EMQ2</accession>
<keyword evidence="3" id="KW-1185">Reference proteome</keyword>
<dbReference type="Proteomes" id="UP000198356">
    <property type="component" value="Unassembled WGS sequence"/>
</dbReference>
<dbReference type="PANTHER" id="PTHR22946:SF0">
    <property type="entry name" value="DIENELACTONE HYDROLASE DOMAIN-CONTAINING PROTEIN"/>
    <property type="match status" value="1"/>
</dbReference>
<keyword evidence="2" id="KW-0378">Hydrolase</keyword>
<dbReference type="SUPFAM" id="SSF53474">
    <property type="entry name" value="alpha/beta-Hydrolases"/>
    <property type="match status" value="1"/>
</dbReference>
<dbReference type="InterPro" id="IPR002925">
    <property type="entry name" value="Dienelactn_hydro"/>
</dbReference>
<organism evidence="2 3">
    <name type="scientific">Granulicella rosea</name>
    <dbReference type="NCBI Taxonomy" id="474952"/>
    <lineage>
        <taxon>Bacteria</taxon>
        <taxon>Pseudomonadati</taxon>
        <taxon>Acidobacteriota</taxon>
        <taxon>Terriglobia</taxon>
        <taxon>Terriglobales</taxon>
        <taxon>Acidobacteriaceae</taxon>
        <taxon>Granulicella</taxon>
    </lineage>
</organism>
<evidence type="ECO:0000313" key="3">
    <source>
        <dbReference type="Proteomes" id="UP000198356"/>
    </source>
</evidence>
<gene>
    <name evidence="2" type="ORF">SAMN05421770_1011065</name>
</gene>
<dbReference type="OrthoDB" id="9771666at2"/>